<organism evidence="1">
    <name type="scientific">Rhizophora mucronata</name>
    <name type="common">Asiatic mangrove</name>
    <dbReference type="NCBI Taxonomy" id="61149"/>
    <lineage>
        <taxon>Eukaryota</taxon>
        <taxon>Viridiplantae</taxon>
        <taxon>Streptophyta</taxon>
        <taxon>Embryophyta</taxon>
        <taxon>Tracheophyta</taxon>
        <taxon>Spermatophyta</taxon>
        <taxon>Magnoliopsida</taxon>
        <taxon>eudicotyledons</taxon>
        <taxon>Gunneridae</taxon>
        <taxon>Pentapetalae</taxon>
        <taxon>rosids</taxon>
        <taxon>fabids</taxon>
        <taxon>Malpighiales</taxon>
        <taxon>Rhizophoraceae</taxon>
        <taxon>Rhizophora</taxon>
    </lineage>
</organism>
<dbReference type="AlphaFoldDB" id="A0A2P2P030"/>
<evidence type="ECO:0000313" key="1">
    <source>
        <dbReference type="EMBL" id="MBX47991.1"/>
    </source>
</evidence>
<protein>
    <submittedName>
        <fullName evidence="1">Uncharacterized protein</fullName>
    </submittedName>
</protein>
<accession>A0A2P2P030</accession>
<dbReference type="EMBL" id="GGEC01067507">
    <property type="protein sequence ID" value="MBX47991.1"/>
    <property type="molecule type" value="Transcribed_RNA"/>
</dbReference>
<proteinExistence type="predicted"/>
<sequence length="36" mass="4189">MIFPLGDFGLIYYYRVSCAVKVHESVACFVFQLKIM</sequence>
<name>A0A2P2P030_RHIMU</name>
<reference evidence="1" key="1">
    <citation type="submission" date="2018-02" db="EMBL/GenBank/DDBJ databases">
        <title>Rhizophora mucronata_Transcriptome.</title>
        <authorList>
            <person name="Meera S.P."/>
            <person name="Sreeshan A."/>
            <person name="Augustine A."/>
        </authorList>
    </citation>
    <scope>NUCLEOTIDE SEQUENCE</scope>
    <source>
        <tissue evidence="1">Leaf</tissue>
    </source>
</reference>